<dbReference type="EMBL" id="SRRU01000005">
    <property type="protein sequence ID" value="TGN83224.1"/>
    <property type="molecule type" value="Genomic_DNA"/>
</dbReference>
<evidence type="ECO:0000313" key="1">
    <source>
        <dbReference type="EMBL" id="TGN83224.1"/>
    </source>
</evidence>
<name>A0A4Z1DIB9_STRGP</name>
<organism evidence="1 2">
    <name type="scientific">Streptomyces griseoluteus</name>
    <dbReference type="NCBI Taxonomy" id="29306"/>
    <lineage>
        <taxon>Bacteria</taxon>
        <taxon>Bacillati</taxon>
        <taxon>Actinomycetota</taxon>
        <taxon>Actinomycetes</taxon>
        <taxon>Kitasatosporales</taxon>
        <taxon>Streptomycetaceae</taxon>
        <taxon>Streptomyces</taxon>
    </lineage>
</organism>
<gene>
    <name evidence="1" type="ORF">E5082_16785</name>
</gene>
<proteinExistence type="predicted"/>
<evidence type="ECO:0000313" key="2">
    <source>
        <dbReference type="Proteomes" id="UP000298513"/>
    </source>
</evidence>
<reference evidence="1 2" key="1">
    <citation type="submission" date="2019-04" db="EMBL/GenBank/DDBJ databases">
        <title>Streptomyces sp. nov. Bv016 isolated from bark of Buahinia variegata.</title>
        <authorList>
            <person name="Kanchanasin P."/>
            <person name="Tanasupawat S."/>
            <person name="Yuki M."/>
            <person name="Kudo T."/>
        </authorList>
    </citation>
    <scope>NUCLEOTIDE SEQUENCE [LARGE SCALE GENOMIC DNA]</scope>
    <source>
        <strain evidence="1 2">JCM 4765</strain>
    </source>
</reference>
<protein>
    <submittedName>
        <fullName evidence="1">Uncharacterized protein</fullName>
    </submittedName>
</protein>
<sequence length="100" mass="11700">MLANLQRNNPHLTLERRDEGREGDWYIQVWFRDNNTYQLEYRDGVPAEHFQTLTVSQDKVLQALLSWAAGKSDWSEGFMWNNIGHMFASPTPEDEDKPTS</sequence>
<accession>A0A4Z1DIB9</accession>
<keyword evidence="2" id="KW-1185">Reference proteome</keyword>
<dbReference type="AlphaFoldDB" id="A0A4Z1DIB9"/>
<dbReference type="Proteomes" id="UP000298513">
    <property type="component" value="Unassembled WGS sequence"/>
</dbReference>
<comment type="caution">
    <text evidence="1">The sequence shown here is derived from an EMBL/GenBank/DDBJ whole genome shotgun (WGS) entry which is preliminary data.</text>
</comment>